<dbReference type="Pfam" id="PF00453">
    <property type="entry name" value="Ribosomal_L20"/>
    <property type="match status" value="1"/>
</dbReference>
<dbReference type="NCBIfam" id="TIGR01032">
    <property type="entry name" value="rplT_bact"/>
    <property type="match status" value="1"/>
</dbReference>
<keyword evidence="2 7" id="KW-0699">rRNA-binding</keyword>
<dbReference type="InterPro" id="IPR049946">
    <property type="entry name" value="RIBOSOMAL_L20_CS"/>
</dbReference>
<evidence type="ECO:0000256" key="7">
    <source>
        <dbReference type="HAMAP-Rule" id="MF_00382"/>
    </source>
</evidence>
<evidence type="ECO:0000313" key="9">
    <source>
        <dbReference type="EMBL" id="BCR05105.1"/>
    </source>
</evidence>
<reference evidence="9 10" key="2">
    <citation type="journal article" date="2021" name="Int. J. Syst. Evol. Microbiol.">
        <title>Isolation and Polyphasic Characterization of Desulfuromonas versatilis sp. Nov., an Electrogenic Bacteria Capable of Versatile Metabolism Isolated from a Graphene Oxide-Reducing Enrichment Culture.</title>
        <authorList>
            <person name="Xie L."/>
            <person name="Yoshida N."/>
            <person name="Ishii S."/>
            <person name="Meng L."/>
        </authorList>
    </citation>
    <scope>NUCLEOTIDE SEQUENCE [LARGE SCALE GENOMIC DNA]</scope>
    <source>
        <strain evidence="9 10">NIT-T3</strain>
    </source>
</reference>
<evidence type="ECO:0000256" key="6">
    <source>
        <dbReference type="ARBA" id="ARBA00035172"/>
    </source>
</evidence>
<dbReference type="PANTHER" id="PTHR10986">
    <property type="entry name" value="39S RIBOSOMAL PROTEIN L20"/>
    <property type="match status" value="1"/>
</dbReference>
<dbReference type="HAMAP" id="MF_00382">
    <property type="entry name" value="Ribosomal_bL20"/>
    <property type="match status" value="1"/>
</dbReference>
<dbReference type="EMBL" id="AP024355">
    <property type="protein sequence ID" value="BCR05105.1"/>
    <property type="molecule type" value="Genomic_DNA"/>
</dbReference>
<reference evidence="9 10" key="1">
    <citation type="journal article" date="2016" name="C (Basel)">
        <title>Selective Growth of and Electricity Production by Marine Exoelectrogenic Bacteria in Self-Aggregated Hydrogel of Microbially Reduced Graphene Oxide.</title>
        <authorList>
            <person name="Yoshida N."/>
            <person name="Goto Y."/>
            <person name="Miyata Y."/>
        </authorList>
    </citation>
    <scope>NUCLEOTIDE SEQUENCE [LARGE SCALE GENOMIC DNA]</scope>
    <source>
        <strain evidence="9 10">NIT-T3</strain>
    </source>
</reference>
<dbReference type="InterPro" id="IPR005813">
    <property type="entry name" value="Ribosomal_bL20"/>
</dbReference>
<organism evidence="9 10">
    <name type="scientific">Desulfuromonas versatilis</name>
    <dbReference type="NCBI Taxonomy" id="2802975"/>
    <lineage>
        <taxon>Bacteria</taxon>
        <taxon>Pseudomonadati</taxon>
        <taxon>Thermodesulfobacteriota</taxon>
        <taxon>Desulfuromonadia</taxon>
        <taxon>Desulfuromonadales</taxon>
        <taxon>Desulfuromonadaceae</taxon>
        <taxon>Desulfuromonas</taxon>
    </lineage>
</organism>
<gene>
    <name evidence="7 9" type="primary">rplT</name>
    <name evidence="9" type="ORF">DESUT3_21740</name>
</gene>
<name>A0ABM8HT20_9BACT</name>
<dbReference type="PROSITE" id="PS00937">
    <property type="entry name" value="RIBOSOMAL_L20"/>
    <property type="match status" value="1"/>
</dbReference>
<accession>A0ABM8HT20</accession>
<dbReference type="SUPFAM" id="SSF74731">
    <property type="entry name" value="Ribosomal protein L20"/>
    <property type="match status" value="1"/>
</dbReference>
<comment type="function">
    <text evidence="7 8">Binds directly to 23S ribosomal RNA and is necessary for the in vitro assembly process of the 50S ribosomal subunit. It is not involved in the protein synthesizing functions of that subunit.</text>
</comment>
<dbReference type="InterPro" id="IPR035566">
    <property type="entry name" value="Ribosomal_protein_bL20_C"/>
</dbReference>
<proteinExistence type="inferred from homology"/>
<keyword evidence="10" id="KW-1185">Reference proteome</keyword>
<sequence length="118" mass="13370">MPRAKRGVKARRRRNKVLKLAKGYRGARSKLFRSATEAVDRALNYAFRDRRVKKRDFRALWIARINAAARENGLSYSRLVFGLKQAEIGLDRKILAQLAVTDPTGFSAIVAKAKAQLQ</sequence>
<comment type="similarity">
    <text evidence="1 7 8">Belongs to the bacterial ribosomal protein bL20 family.</text>
</comment>
<dbReference type="CDD" id="cd07026">
    <property type="entry name" value="Ribosomal_L20"/>
    <property type="match status" value="1"/>
</dbReference>
<keyword evidence="4 7" id="KW-0689">Ribosomal protein</keyword>
<dbReference type="RefSeq" id="WP_221248532.1">
    <property type="nucleotide sequence ID" value="NZ_AP024355.1"/>
</dbReference>
<evidence type="ECO:0000256" key="1">
    <source>
        <dbReference type="ARBA" id="ARBA00007698"/>
    </source>
</evidence>
<dbReference type="PRINTS" id="PR00062">
    <property type="entry name" value="RIBOSOMALL20"/>
</dbReference>
<evidence type="ECO:0000256" key="4">
    <source>
        <dbReference type="ARBA" id="ARBA00022980"/>
    </source>
</evidence>
<evidence type="ECO:0000313" key="10">
    <source>
        <dbReference type="Proteomes" id="UP001319827"/>
    </source>
</evidence>
<evidence type="ECO:0000256" key="5">
    <source>
        <dbReference type="ARBA" id="ARBA00023274"/>
    </source>
</evidence>
<keyword evidence="3 7" id="KW-0694">RNA-binding</keyword>
<protein>
    <recommendedName>
        <fullName evidence="6 7">Large ribosomal subunit protein bL20</fullName>
    </recommendedName>
</protein>
<evidence type="ECO:0000256" key="8">
    <source>
        <dbReference type="RuleBase" id="RU000560"/>
    </source>
</evidence>
<keyword evidence="5 7" id="KW-0687">Ribonucleoprotein</keyword>
<dbReference type="GO" id="GO:0005840">
    <property type="term" value="C:ribosome"/>
    <property type="evidence" value="ECO:0007669"/>
    <property type="project" value="UniProtKB-KW"/>
</dbReference>
<dbReference type="Gene3D" id="1.10.1900.20">
    <property type="entry name" value="Ribosomal protein L20"/>
    <property type="match status" value="1"/>
</dbReference>
<evidence type="ECO:0000256" key="2">
    <source>
        <dbReference type="ARBA" id="ARBA00022730"/>
    </source>
</evidence>
<dbReference type="Gene3D" id="6.10.160.10">
    <property type="match status" value="1"/>
</dbReference>
<dbReference type="Proteomes" id="UP001319827">
    <property type="component" value="Chromosome"/>
</dbReference>
<evidence type="ECO:0000256" key="3">
    <source>
        <dbReference type="ARBA" id="ARBA00022884"/>
    </source>
</evidence>